<reference evidence="1" key="1">
    <citation type="submission" date="2018-02" db="EMBL/GenBank/DDBJ databases">
        <title>Rhizophora mucronata_Transcriptome.</title>
        <authorList>
            <person name="Meera S.P."/>
            <person name="Sreeshan A."/>
            <person name="Augustine A."/>
        </authorList>
    </citation>
    <scope>NUCLEOTIDE SEQUENCE</scope>
    <source>
        <tissue evidence="1">Leaf</tissue>
    </source>
</reference>
<dbReference type="EMBL" id="GGEC01055021">
    <property type="protein sequence ID" value="MBX35505.1"/>
    <property type="molecule type" value="Transcribed_RNA"/>
</dbReference>
<organism evidence="1">
    <name type="scientific">Rhizophora mucronata</name>
    <name type="common">Asiatic mangrove</name>
    <dbReference type="NCBI Taxonomy" id="61149"/>
    <lineage>
        <taxon>Eukaryota</taxon>
        <taxon>Viridiplantae</taxon>
        <taxon>Streptophyta</taxon>
        <taxon>Embryophyta</taxon>
        <taxon>Tracheophyta</taxon>
        <taxon>Spermatophyta</taxon>
        <taxon>Magnoliopsida</taxon>
        <taxon>eudicotyledons</taxon>
        <taxon>Gunneridae</taxon>
        <taxon>Pentapetalae</taxon>
        <taxon>rosids</taxon>
        <taxon>fabids</taxon>
        <taxon>Malpighiales</taxon>
        <taxon>Rhizophoraceae</taxon>
        <taxon>Rhizophora</taxon>
    </lineage>
</organism>
<protein>
    <submittedName>
        <fullName evidence="1">Uncharacterized protein</fullName>
    </submittedName>
</protein>
<sequence length="79" mass="8833">MRATSCSARKIQGQIRGSQYPVAVASIGKKVLACLWSLVTTRHYSCFGHLYLFKRITMSHYSVLHNISTPCLTALFEAL</sequence>
<proteinExistence type="predicted"/>
<dbReference type="AlphaFoldDB" id="A0A2P2MZ60"/>
<evidence type="ECO:0000313" key="1">
    <source>
        <dbReference type="EMBL" id="MBX35505.1"/>
    </source>
</evidence>
<accession>A0A2P2MZ60</accession>
<name>A0A2P2MZ60_RHIMU</name>